<protein>
    <submittedName>
        <fullName evidence="2">DUF397 family protein</fullName>
    </submittedName>
</protein>
<sequence>MRTAIAEGMTTMNALRGWKKATRSAEATNCVEVGRASNQFGIRDTKNRDGGTLVIDRPTFNRFIAATKASQLTYQVKYAEA</sequence>
<proteinExistence type="predicted"/>
<dbReference type="AlphaFoldDB" id="A0AAC9HMS3"/>
<feature type="domain" description="DUF397" evidence="1">
    <location>
        <begin position="17"/>
        <end position="68"/>
    </location>
</feature>
<dbReference type="RefSeq" id="WP_311734502.1">
    <property type="nucleotide sequence ID" value="NZ_CP014859.1"/>
</dbReference>
<dbReference type="Proteomes" id="UP000095210">
    <property type="component" value="Chromosome"/>
</dbReference>
<keyword evidence="3" id="KW-1185">Reference proteome</keyword>
<evidence type="ECO:0000313" key="2">
    <source>
        <dbReference type="EMBL" id="AOS62051.1"/>
    </source>
</evidence>
<evidence type="ECO:0000259" key="1">
    <source>
        <dbReference type="Pfam" id="PF04149"/>
    </source>
</evidence>
<organism evidence="2 3">
    <name type="scientific">Actinoalloteichus hymeniacidonis</name>
    <dbReference type="NCBI Taxonomy" id="340345"/>
    <lineage>
        <taxon>Bacteria</taxon>
        <taxon>Bacillati</taxon>
        <taxon>Actinomycetota</taxon>
        <taxon>Actinomycetes</taxon>
        <taxon>Pseudonocardiales</taxon>
        <taxon>Pseudonocardiaceae</taxon>
        <taxon>Actinoalloteichus</taxon>
    </lineage>
</organism>
<accession>A0AAC9HMS3</accession>
<dbReference type="InterPro" id="IPR007278">
    <property type="entry name" value="DUF397"/>
</dbReference>
<dbReference type="KEGG" id="ahm:TL08_06130"/>
<dbReference type="EMBL" id="CP014859">
    <property type="protein sequence ID" value="AOS62051.1"/>
    <property type="molecule type" value="Genomic_DNA"/>
</dbReference>
<name>A0AAC9HMS3_9PSEU</name>
<reference evidence="3" key="1">
    <citation type="submission" date="2016-03" db="EMBL/GenBank/DDBJ databases">
        <title>Complete genome sequence of the type strain Actinoalloteichus hymeniacidonis DSM 45092.</title>
        <authorList>
            <person name="Schaffert L."/>
            <person name="Albersmeier A."/>
            <person name="Winkler A."/>
            <person name="Kalinowski J."/>
            <person name="Zotchev S."/>
            <person name="Ruckert C."/>
        </authorList>
    </citation>
    <scope>NUCLEOTIDE SEQUENCE [LARGE SCALE GENOMIC DNA]</scope>
    <source>
        <strain evidence="3">HPA177(T) (DSM 45092(T))</strain>
    </source>
</reference>
<evidence type="ECO:0000313" key="3">
    <source>
        <dbReference type="Proteomes" id="UP000095210"/>
    </source>
</evidence>
<dbReference type="Pfam" id="PF04149">
    <property type="entry name" value="DUF397"/>
    <property type="match status" value="1"/>
</dbReference>
<gene>
    <name evidence="2" type="ORF">TL08_06130</name>
</gene>